<keyword evidence="1" id="KW-1133">Transmembrane helix</keyword>
<keyword evidence="1" id="KW-0472">Membrane</keyword>
<gene>
    <name evidence="2" type="ORF">IV02_09555</name>
</gene>
<protein>
    <submittedName>
        <fullName evidence="2">Uncharacterized protein</fullName>
    </submittedName>
</protein>
<evidence type="ECO:0000313" key="2">
    <source>
        <dbReference type="EMBL" id="KFE52228.1"/>
    </source>
</evidence>
<dbReference type="PATRIC" id="fig|317.174.peg.1957"/>
<reference evidence="2 3" key="1">
    <citation type="submission" date="2014-07" db="EMBL/GenBank/DDBJ databases">
        <title>Draft Genome Sequences of Environmental Pseudomonas syringae strains.</title>
        <authorList>
            <person name="Baltrus D.A."/>
            <person name="Berge O."/>
            <person name="Morris C."/>
        </authorList>
    </citation>
    <scope>NUCLEOTIDE SEQUENCE [LARGE SCALE GENOMIC DNA]</scope>
    <source>
        <strain evidence="2 3">CEB003</strain>
    </source>
</reference>
<dbReference type="EMBL" id="JPQT01000098">
    <property type="protein sequence ID" value="KFE52228.1"/>
    <property type="molecule type" value="Genomic_DNA"/>
</dbReference>
<dbReference type="AlphaFoldDB" id="A0A085V9W5"/>
<feature type="transmembrane region" description="Helical" evidence="1">
    <location>
        <begin position="47"/>
        <end position="71"/>
    </location>
</feature>
<comment type="caution">
    <text evidence="2">The sequence shown here is derived from an EMBL/GenBank/DDBJ whole genome shotgun (WGS) entry which is preliminary data.</text>
</comment>
<evidence type="ECO:0000313" key="3">
    <source>
        <dbReference type="Proteomes" id="UP000028643"/>
    </source>
</evidence>
<proteinExistence type="predicted"/>
<evidence type="ECO:0000256" key="1">
    <source>
        <dbReference type="SAM" id="Phobius"/>
    </source>
</evidence>
<dbReference type="Proteomes" id="UP000028643">
    <property type="component" value="Unassembled WGS sequence"/>
</dbReference>
<feature type="transmembrane region" description="Helical" evidence="1">
    <location>
        <begin position="91"/>
        <end position="111"/>
    </location>
</feature>
<accession>A0A085V9W5</accession>
<keyword evidence="1" id="KW-0812">Transmembrane</keyword>
<name>A0A085V9W5_PSESX</name>
<organism evidence="2 3">
    <name type="scientific">Pseudomonas syringae</name>
    <dbReference type="NCBI Taxonomy" id="317"/>
    <lineage>
        <taxon>Bacteria</taxon>
        <taxon>Pseudomonadati</taxon>
        <taxon>Pseudomonadota</taxon>
        <taxon>Gammaproteobacteria</taxon>
        <taxon>Pseudomonadales</taxon>
        <taxon>Pseudomonadaceae</taxon>
        <taxon>Pseudomonas</taxon>
    </lineage>
</organism>
<dbReference type="RefSeq" id="WP_020292573.1">
    <property type="nucleotide sequence ID" value="NZ_JPQT01000098.1"/>
</dbReference>
<sequence length="114" mass="13031">MRKFWKRYVHQLDLDLNTRVFDNVKNLLVCALLFAAGTNVLRSQKEVFMGLAGATISGWVLIGISALLMLLNISDGLNRLARLPHHRAVQIVFCVVYLILAFRMVEIVWSFRAE</sequence>